<dbReference type="SUPFAM" id="SSF54593">
    <property type="entry name" value="Glyoxalase/Bleomycin resistance protein/Dihydroxybiphenyl dioxygenase"/>
    <property type="match status" value="1"/>
</dbReference>
<dbReference type="PROSITE" id="PS51819">
    <property type="entry name" value="VOC"/>
    <property type="match status" value="1"/>
</dbReference>
<gene>
    <name evidence="2" type="ORF">BHE18_02725</name>
</gene>
<evidence type="ECO:0000313" key="2">
    <source>
        <dbReference type="EMBL" id="OIU72801.1"/>
    </source>
</evidence>
<sequence length="124" mass="14064">MKSPIVNQINTVFVHVSNLKESVRWYSELLGQEYDLDEVADPVYNMEINHYTGLTLDAGPAGETKQVKPSDHPLFNFHTEDIEEAFSFVKEMGIEVAESIVRFDDFSFFKVKDPDGNVVMICTG</sequence>
<dbReference type="RefSeq" id="WP_071617136.1">
    <property type="nucleotide sequence ID" value="NZ_MINN01000070.1"/>
</dbReference>
<protein>
    <recommendedName>
        <fullName evidence="1">VOC domain-containing protein</fullName>
    </recommendedName>
</protein>
<comment type="caution">
    <text evidence="2">The sequence shown here is derived from an EMBL/GenBank/DDBJ whole genome shotgun (WGS) entry which is preliminary data.</text>
</comment>
<proteinExistence type="predicted"/>
<organism evidence="2 3">
    <name type="scientific">Rossellomorea aquimaris</name>
    <dbReference type="NCBI Taxonomy" id="189382"/>
    <lineage>
        <taxon>Bacteria</taxon>
        <taxon>Bacillati</taxon>
        <taxon>Bacillota</taxon>
        <taxon>Bacilli</taxon>
        <taxon>Bacillales</taxon>
        <taxon>Bacillaceae</taxon>
        <taxon>Rossellomorea</taxon>
    </lineage>
</organism>
<dbReference type="OrthoDB" id="2354281at2"/>
<dbReference type="Gene3D" id="3.10.180.10">
    <property type="entry name" value="2,3-Dihydroxybiphenyl 1,2-Dioxygenase, domain 1"/>
    <property type="match status" value="1"/>
</dbReference>
<dbReference type="InterPro" id="IPR004360">
    <property type="entry name" value="Glyas_Fos-R_dOase_dom"/>
</dbReference>
<dbReference type="InterPro" id="IPR029068">
    <property type="entry name" value="Glyas_Bleomycin-R_OHBP_Dase"/>
</dbReference>
<dbReference type="EMBL" id="MINN01000070">
    <property type="protein sequence ID" value="OIU72801.1"/>
    <property type="molecule type" value="Genomic_DNA"/>
</dbReference>
<evidence type="ECO:0000313" key="3">
    <source>
        <dbReference type="Proteomes" id="UP000182062"/>
    </source>
</evidence>
<reference evidence="2 3" key="1">
    <citation type="submission" date="2016-09" db="EMBL/GenBank/DDBJ databases">
        <title>Bacillus aquimaris SAMM genome sequence reveals colonization and biosurfactant production capacities.</title>
        <authorList>
            <person name="Waghmode S.R."/>
            <person name="Suryavanshi M.V."/>
        </authorList>
    </citation>
    <scope>NUCLEOTIDE SEQUENCE [LARGE SCALE GENOMIC DNA]</scope>
    <source>
        <strain evidence="2 3">SAMM</strain>
    </source>
</reference>
<dbReference type="AlphaFoldDB" id="A0A1J6X3V3"/>
<evidence type="ECO:0000259" key="1">
    <source>
        <dbReference type="PROSITE" id="PS51819"/>
    </source>
</evidence>
<name>A0A1J6X3V3_9BACI</name>
<accession>A0A1J6X3V3</accession>
<dbReference type="Pfam" id="PF00903">
    <property type="entry name" value="Glyoxalase"/>
    <property type="match status" value="1"/>
</dbReference>
<dbReference type="CDD" id="cd06587">
    <property type="entry name" value="VOC"/>
    <property type="match status" value="1"/>
</dbReference>
<dbReference type="InterPro" id="IPR037523">
    <property type="entry name" value="VOC_core"/>
</dbReference>
<feature type="domain" description="VOC" evidence="1">
    <location>
        <begin position="8"/>
        <end position="124"/>
    </location>
</feature>
<keyword evidence="3" id="KW-1185">Reference proteome</keyword>
<dbReference type="Proteomes" id="UP000182062">
    <property type="component" value="Unassembled WGS sequence"/>
</dbReference>